<dbReference type="InterPro" id="IPR043968">
    <property type="entry name" value="SGNH"/>
</dbReference>
<evidence type="ECO:0000313" key="5">
    <source>
        <dbReference type="Proteomes" id="UP001501771"/>
    </source>
</evidence>
<dbReference type="PANTHER" id="PTHR23028:SF53">
    <property type="entry name" value="ACYL_TRANSF_3 DOMAIN-CONTAINING PROTEIN"/>
    <property type="match status" value="1"/>
</dbReference>
<feature type="transmembrane region" description="Helical" evidence="1">
    <location>
        <begin position="274"/>
        <end position="295"/>
    </location>
</feature>
<evidence type="ECO:0000313" key="4">
    <source>
        <dbReference type="EMBL" id="GAA2154759.1"/>
    </source>
</evidence>
<dbReference type="InterPro" id="IPR050879">
    <property type="entry name" value="Acyltransferase_3"/>
</dbReference>
<keyword evidence="5" id="KW-1185">Reference proteome</keyword>
<keyword evidence="4" id="KW-0378">Hydrolase</keyword>
<feature type="transmembrane region" description="Helical" evidence="1">
    <location>
        <begin position="316"/>
        <end position="335"/>
    </location>
</feature>
<feature type="transmembrane region" description="Helical" evidence="1">
    <location>
        <begin position="226"/>
        <end position="242"/>
    </location>
</feature>
<protein>
    <submittedName>
        <fullName evidence="4">SGNH hydrolase domain-containing protein</fullName>
    </submittedName>
</protein>
<feature type="transmembrane region" description="Helical" evidence="1">
    <location>
        <begin position="144"/>
        <end position="162"/>
    </location>
</feature>
<reference evidence="4 5" key="1">
    <citation type="journal article" date="2019" name="Int. J. Syst. Evol. Microbiol.">
        <title>The Global Catalogue of Microorganisms (GCM) 10K type strain sequencing project: providing services to taxonomists for standard genome sequencing and annotation.</title>
        <authorList>
            <consortium name="The Broad Institute Genomics Platform"/>
            <consortium name="The Broad Institute Genome Sequencing Center for Infectious Disease"/>
            <person name="Wu L."/>
            <person name="Ma J."/>
        </authorList>
    </citation>
    <scope>NUCLEOTIDE SEQUENCE [LARGE SCALE GENOMIC DNA]</scope>
    <source>
        <strain evidence="4 5">JCM 16022</strain>
    </source>
</reference>
<evidence type="ECO:0000259" key="3">
    <source>
        <dbReference type="Pfam" id="PF19040"/>
    </source>
</evidence>
<keyword evidence="1" id="KW-0472">Membrane</keyword>
<organism evidence="4 5">
    <name type="scientific">Nocardioides koreensis</name>
    <dbReference type="NCBI Taxonomy" id="433651"/>
    <lineage>
        <taxon>Bacteria</taxon>
        <taxon>Bacillati</taxon>
        <taxon>Actinomycetota</taxon>
        <taxon>Actinomycetes</taxon>
        <taxon>Propionibacteriales</taxon>
        <taxon>Nocardioidaceae</taxon>
        <taxon>Nocardioides</taxon>
    </lineage>
</organism>
<keyword evidence="1" id="KW-1133">Transmembrane helix</keyword>
<dbReference type="Proteomes" id="UP001501771">
    <property type="component" value="Unassembled WGS sequence"/>
</dbReference>
<sequence length="721" mass="77509">MFRGDIQGLRAVAVLLVALDHAAIEPFHGGFVGVDVFFVISGFLITSLLLAEAVREGRISLIGFYARRARRILPAATVVTLATIAASVFFLSGVDALGAIEDAVWATFFAANIKFASDGTDYFQNEAAPSPLQHYWSLAVEEQFYLVWPLLVLMLCLLVRRTRRRRERPGRGRHAARASDPPAPGAGVTGAAVVLLTVVVVASFAWSVVDTRHDAVPAYFSPLTRAWELGLGALTACLVPALRRLPRLVLGVVSWLGLAGVLVAALTYDPGTLFPGYAAALPVVGTAFLLAGGLVPAPWGPQRLLSVPPMRAVGDWSYSFYLWHWPALIIAGALWGPVSGWSGLVVLGGALAVSAASYQLIENPVRRMRILSARPARGLVLYPAVVVLMLPLMAGAQTVVEKINTTDGDWITTSNFGRHRGDPKPDFSSDPDVALVEASVLAARNGAEIPRGLSPAPLAADQLKPEVGACEYYPGFLDKLCPRGDLSADRTLVLVGDSHARQWIPALDVLAEKYGYKAYYLVRVGCPGADVTPELKVGGPSTSCERFQDWAVDKVEQLEPDVTIVGSESSSNRGYVDDHGDLVDDPDQTLAMFEDGMERSVARLGAHSGRVVYIGDPPATDFQVSVCLSKRDASLRGCMATRDPRSMEMTAAAKAGALRAGADYVDPTKWFCVEDSCPAVIGHFVPRRDLAHITVEYARHLTSALDRELSLRRGAEPARAP</sequence>
<evidence type="ECO:0000259" key="2">
    <source>
        <dbReference type="Pfam" id="PF01757"/>
    </source>
</evidence>
<gene>
    <name evidence="4" type="ORF">GCM10009844_40980</name>
</gene>
<evidence type="ECO:0000256" key="1">
    <source>
        <dbReference type="SAM" id="Phobius"/>
    </source>
</evidence>
<feature type="transmembrane region" description="Helical" evidence="1">
    <location>
        <begin position="32"/>
        <end position="51"/>
    </location>
</feature>
<comment type="caution">
    <text evidence="4">The sequence shown here is derived from an EMBL/GenBank/DDBJ whole genome shotgun (WGS) entry which is preliminary data.</text>
</comment>
<feature type="transmembrane region" description="Helical" evidence="1">
    <location>
        <begin position="249"/>
        <end position="268"/>
    </location>
</feature>
<dbReference type="PANTHER" id="PTHR23028">
    <property type="entry name" value="ACETYLTRANSFERASE"/>
    <property type="match status" value="1"/>
</dbReference>
<proteinExistence type="predicted"/>
<name>A0ABN3A6W7_9ACTN</name>
<dbReference type="InterPro" id="IPR002656">
    <property type="entry name" value="Acyl_transf_3_dom"/>
</dbReference>
<feature type="domain" description="Acyltransferase 3" evidence="2">
    <location>
        <begin position="5"/>
        <end position="355"/>
    </location>
</feature>
<dbReference type="GO" id="GO:0016787">
    <property type="term" value="F:hydrolase activity"/>
    <property type="evidence" value="ECO:0007669"/>
    <property type="project" value="UniProtKB-KW"/>
</dbReference>
<feature type="transmembrane region" description="Helical" evidence="1">
    <location>
        <begin position="72"/>
        <end position="91"/>
    </location>
</feature>
<dbReference type="Pfam" id="PF19040">
    <property type="entry name" value="SGNH"/>
    <property type="match status" value="1"/>
</dbReference>
<feature type="transmembrane region" description="Helical" evidence="1">
    <location>
        <begin position="183"/>
        <end position="206"/>
    </location>
</feature>
<accession>A0ABN3A6W7</accession>
<dbReference type="Pfam" id="PF01757">
    <property type="entry name" value="Acyl_transf_3"/>
    <property type="match status" value="1"/>
</dbReference>
<feature type="domain" description="SGNH" evidence="3">
    <location>
        <begin position="478"/>
        <end position="706"/>
    </location>
</feature>
<dbReference type="EMBL" id="BAAAQR010000016">
    <property type="protein sequence ID" value="GAA2154759.1"/>
    <property type="molecule type" value="Genomic_DNA"/>
</dbReference>
<keyword evidence="1" id="KW-0812">Transmembrane</keyword>
<feature type="transmembrane region" description="Helical" evidence="1">
    <location>
        <begin position="379"/>
        <end position="396"/>
    </location>
</feature>
<feature type="transmembrane region" description="Helical" evidence="1">
    <location>
        <begin position="341"/>
        <end position="358"/>
    </location>
</feature>